<dbReference type="Proteomes" id="UP001260872">
    <property type="component" value="Unassembled WGS sequence"/>
</dbReference>
<proteinExistence type="predicted"/>
<dbReference type="RefSeq" id="WP_310535990.1">
    <property type="nucleotide sequence ID" value="NZ_BAAAOC010000008.1"/>
</dbReference>
<name>A0ABU1FPR2_9MICC</name>
<comment type="caution">
    <text evidence="2">The sequence shown here is derived from an EMBL/GenBank/DDBJ whole genome shotgun (WGS) entry which is preliminary data.</text>
</comment>
<accession>A0ABU1FPR2</accession>
<evidence type="ECO:0000256" key="1">
    <source>
        <dbReference type="SAM" id="MobiDB-lite"/>
    </source>
</evidence>
<gene>
    <name evidence="2" type="ORF">RH857_00380</name>
</gene>
<keyword evidence="3" id="KW-1185">Reference proteome</keyword>
<protein>
    <submittedName>
        <fullName evidence="2">Uncharacterized protein</fullName>
    </submittedName>
</protein>
<evidence type="ECO:0000313" key="2">
    <source>
        <dbReference type="EMBL" id="MDR5710599.1"/>
    </source>
</evidence>
<organism evidence="2 3">
    <name type="scientific">Nesterenkonia flava</name>
    <dbReference type="NCBI Taxonomy" id="469799"/>
    <lineage>
        <taxon>Bacteria</taxon>
        <taxon>Bacillati</taxon>
        <taxon>Actinomycetota</taxon>
        <taxon>Actinomycetes</taxon>
        <taxon>Micrococcales</taxon>
        <taxon>Micrococcaceae</taxon>
        <taxon>Nesterenkonia</taxon>
    </lineage>
</organism>
<dbReference type="EMBL" id="JAVKGT010000001">
    <property type="protein sequence ID" value="MDR5710599.1"/>
    <property type="molecule type" value="Genomic_DNA"/>
</dbReference>
<sequence>MTVTGAQRQTPVDVREVRELLEEYQRKGWTDGLPVAPVSESVLEEFLATTPKDPDEVLFEKPHLNRRLTVRDAAINAALAGCLPEYFPVVVAAWEGIAQEPNPKKGIWQSTTGTAPFTVVNGPVRQRLDINSAGNIFGSGHRANATIGRALRLALINVFGLHPHGLDQATQATPAKYTALIGENEEMSPWDPLHTEYGFTRDDDVVTSFVIRSVMHIEARHTQAAEHLALDFTDSIMRTGAFIHEYTNALLVVSPEHADLFARAGWSKEDLREFVYAHAVRPRPDFAAVGKDAVSRHTKWRLATDHPDAEPDTASATSTPEQVRGLTNPESVQIMVAGANNAGVSAVVEIFGLHARLRPSSYSRVVYP</sequence>
<evidence type="ECO:0000313" key="3">
    <source>
        <dbReference type="Proteomes" id="UP001260872"/>
    </source>
</evidence>
<reference evidence="3" key="1">
    <citation type="submission" date="2023-07" db="EMBL/GenBank/DDBJ databases">
        <title>Description of three actinobacteria isolated from air of manufacturing shop in a pharmaceutical factory.</title>
        <authorList>
            <person name="Zhang D.-F."/>
        </authorList>
    </citation>
    <scope>NUCLEOTIDE SEQUENCE [LARGE SCALE GENOMIC DNA]</scope>
    <source>
        <strain evidence="3">CCTCC AB 207010</strain>
    </source>
</reference>
<feature type="region of interest" description="Disordered" evidence="1">
    <location>
        <begin position="301"/>
        <end position="325"/>
    </location>
</feature>